<dbReference type="GO" id="GO:0006633">
    <property type="term" value="P:fatty acid biosynthetic process"/>
    <property type="evidence" value="ECO:0007669"/>
    <property type="project" value="InterPro"/>
</dbReference>
<dbReference type="PATRIC" id="fig|1284240.4.peg.6521"/>
<dbReference type="InterPro" id="IPR016039">
    <property type="entry name" value="Thiolase-like"/>
</dbReference>
<reference evidence="5 6" key="1">
    <citation type="journal article" date="2013" name="Genome Announc.">
        <title>Draft Genome Sequence of Amycolatopsis decaplanina Strain DSM 44594T.</title>
        <authorList>
            <person name="Kaur N."/>
            <person name="Kumar S."/>
            <person name="Bala M."/>
            <person name="Raghava G.P."/>
            <person name="Mayilraj S."/>
        </authorList>
    </citation>
    <scope>NUCLEOTIDE SEQUENCE [LARGE SCALE GENOMIC DNA]</scope>
    <source>
        <strain evidence="5 6">DSM 44594</strain>
    </source>
</reference>
<comment type="caution">
    <text evidence="5">The sequence shown here is derived from an EMBL/GenBank/DDBJ whole genome shotgun (WGS) entry which is preliminary data.</text>
</comment>
<dbReference type="RefSeq" id="WP_007034198.1">
    <property type="nucleotide sequence ID" value="NZ_AOHO01000074.1"/>
</dbReference>
<keyword evidence="6" id="KW-1185">Reference proteome</keyword>
<protein>
    <submittedName>
        <fullName evidence="5">3-oxoacyl-(Acyl-carrier-protein) synthase III</fullName>
    </submittedName>
</protein>
<dbReference type="EMBL" id="AOHO01000074">
    <property type="protein sequence ID" value="EME53036.1"/>
    <property type="molecule type" value="Genomic_DNA"/>
</dbReference>
<feature type="domain" description="Beta-ketoacyl-[acyl-carrier-protein] synthase III C-terminal" evidence="3">
    <location>
        <begin position="240"/>
        <end position="327"/>
    </location>
</feature>
<gene>
    <name evidence="5" type="ORF">H074_31987</name>
</gene>
<dbReference type="GO" id="GO:0004315">
    <property type="term" value="F:3-oxoacyl-[acyl-carrier-protein] synthase activity"/>
    <property type="evidence" value="ECO:0007669"/>
    <property type="project" value="InterPro"/>
</dbReference>
<dbReference type="Pfam" id="PF08545">
    <property type="entry name" value="ACP_syn_III"/>
    <property type="match status" value="1"/>
</dbReference>
<dbReference type="InterPro" id="IPR013747">
    <property type="entry name" value="ACP_syn_III_C"/>
</dbReference>
<dbReference type="Gene3D" id="3.40.47.10">
    <property type="match status" value="1"/>
</dbReference>
<evidence type="ECO:0000259" key="4">
    <source>
        <dbReference type="Pfam" id="PF08545"/>
    </source>
</evidence>
<evidence type="ECO:0000259" key="3">
    <source>
        <dbReference type="Pfam" id="PF08541"/>
    </source>
</evidence>
<evidence type="ECO:0000313" key="6">
    <source>
        <dbReference type="Proteomes" id="UP000054226"/>
    </source>
</evidence>
<keyword evidence="1" id="KW-0808">Transferase</keyword>
<dbReference type="OrthoDB" id="9815506at2"/>
<dbReference type="Pfam" id="PF08541">
    <property type="entry name" value="ACP_syn_III_C"/>
    <property type="match status" value="1"/>
</dbReference>
<dbReference type="PANTHER" id="PTHR34069">
    <property type="entry name" value="3-OXOACYL-[ACYL-CARRIER-PROTEIN] SYNTHASE 3"/>
    <property type="match status" value="1"/>
</dbReference>
<accession>M2WWB9</accession>
<dbReference type="SUPFAM" id="SSF53901">
    <property type="entry name" value="Thiolase-like"/>
    <property type="match status" value="1"/>
</dbReference>
<evidence type="ECO:0000313" key="5">
    <source>
        <dbReference type="EMBL" id="EME53036.1"/>
    </source>
</evidence>
<evidence type="ECO:0000256" key="1">
    <source>
        <dbReference type="ARBA" id="ARBA00022679"/>
    </source>
</evidence>
<keyword evidence="2" id="KW-0012">Acyltransferase</keyword>
<name>M2WWB9_9PSEU</name>
<proteinExistence type="predicted"/>
<dbReference type="AlphaFoldDB" id="M2WWB9"/>
<feature type="domain" description="Beta-ketoacyl-[acyl-carrier-protein] synthase III N-terminal" evidence="4">
    <location>
        <begin position="109"/>
        <end position="187"/>
    </location>
</feature>
<dbReference type="Proteomes" id="UP000054226">
    <property type="component" value="Unassembled WGS sequence"/>
</dbReference>
<evidence type="ECO:0000256" key="2">
    <source>
        <dbReference type="ARBA" id="ARBA00023315"/>
    </source>
</evidence>
<dbReference type="NCBIfam" id="NF006829">
    <property type="entry name" value="PRK09352.1"/>
    <property type="match status" value="1"/>
</dbReference>
<organism evidence="5 6">
    <name type="scientific">Amycolatopsis decaplanina DSM 44594</name>
    <dbReference type="NCBI Taxonomy" id="1284240"/>
    <lineage>
        <taxon>Bacteria</taxon>
        <taxon>Bacillati</taxon>
        <taxon>Actinomycetota</taxon>
        <taxon>Actinomycetes</taxon>
        <taxon>Pseudonocardiales</taxon>
        <taxon>Pseudonocardiaceae</taxon>
        <taxon>Amycolatopsis</taxon>
    </lineage>
</organism>
<dbReference type="InterPro" id="IPR013751">
    <property type="entry name" value="ACP_syn_III_N"/>
</dbReference>
<dbReference type="PANTHER" id="PTHR34069:SF2">
    <property type="entry name" value="BETA-KETOACYL-[ACYL-CARRIER-PROTEIN] SYNTHASE III"/>
    <property type="match status" value="1"/>
</dbReference>
<dbReference type="CDD" id="cd00830">
    <property type="entry name" value="KAS_III"/>
    <property type="match status" value="1"/>
</dbReference>
<sequence>MIPLPVRIAGTGVHLPSDVVTNRRLAETLDTSDEWIVHRTGIRERRWLAPDLATSDMCVAAAFPALAAANCAARDVDAIIVATYTYDQPLPSTALIVKDALGAFRALTFDITQAACANGVQALFLGSLLVRTGAAKRVLVIAGDCASRVTDPEDRTTRVFFGDAAGAAVLTEATTPGTGLLGWDFGAELSYDVEIPAGGSRQPAGATTFADRRHYLKMNGRAVWDTATRCLPDSVTNATAQAGLTVDEVSHFFVHQANLNIVRAAMDKLGVPRDRAPITVDTLGNTGSAGVFTVLHKGFSAGMVRPGDTFVVSAIGAGFQWGTLCFRA</sequence>
<dbReference type="GO" id="GO:0044550">
    <property type="term" value="P:secondary metabolite biosynthetic process"/>
    <property type="evidence" value="ECO:0007669"/>
    <property type="project" value="TreeGrafter"/>
</dbReference>